<organism evidence="3 4">
    <name type="scientific">Arachnia propionica</name>
    <dbReference type="NCBI Taxonomy" id="1750"/>
    <lineage>
        <taxon>Bacteria</taxon>
        <taxon>Bacillati</taxon>
        <taxon>Actinomycetota</taxon>
        <taxon>Actinomycetes</taxon>
        <taxon>Propionibacteriales</taxon>
        <taxon>Propionibacteriaceae</taxon>
        <taxon>Arachnia</taxon>
    </lineage>
</organism>
<dbReference type="InterPro" id="IPR011047">
    <property type="entry name" value="Quinoprotein_ADH-like_sf"/>
</dbReference>
<proteinExistence type="predicted"/>
<dbReference type="InterPro" id="IPR015943">
    <property type="entry name" value="WD40/YVTN_repeat-like_dom_sf"/>
</dbReference>
<gene>
    <name evidence="3" type="ORF">EII34_06460</name>
</gene>
<accession>A0A3P1T7G8</accession>
<dbReference type="Proteomes" id="UP000280819">
    <property type="component" value="Unassembled WGS sequence"/>
</dbReference>
<feature type="transmembrane region" description="Helical" evidence="1">
    <location>
        <begin position="55"/>
        <end position="75"/>
    </location>
</feature>
<feature type="domain" description="Pyrrolo-quinoline quinone repeat" evidence="2">
    <location>
        <begin position="205"/>
        <end position="264"/>
    </location>
</feature>
<dbReference type="Pfam" id="PF13360">
    <property type="entry name" value="PQQ_2"/>
    <property type="match status" value="1"/>
</dbReference>
<reference evidence="3 4" key="1">
    <citation type="submission" date="2018-11" db="EMBL/GenBank/DDBJ databases">
        <title>Genomes From Bacteria Associated with the Canine Oral Cavity: a Test Case for Automated Genome-Based Taxonomic Assignment.</title>
        <authorList>
            <person name="Coil D.A."/>
            <person name="Jospin G."/>
            <person name="Darling A.E."/>
            <person name="Wallis C."/>
            <person name="Davis I.J."/>
            <person name="Harris S."/>
            <person name="Eisen J.A."/>
            <person name="Holcombe L.J."/>
            <person name="O'Flynn C."/>
        </authorList>
    </citation>
    <scope>NUCLEOTIDE SEQUENCE [LARGE SCALE GENOMIC DNA]</scope>
    <source>
        <strain evidence="3 4">OH887_COT-365</strain>
    </source>
</reference>
<keyword evidence="1" id="KW-0472">Membrane</keyword>
<comment type="caution">
    <text evidence="3">The sequence shown here is derived from an EMBL/GenBank/DDBJ whole genome shotgun (WGS) entry which is preliminary data.</text>
</comment>
<dbReference type="AlphaFoldDB" id="A0A3P1T7G8"/>
<protein>
    <recommendedName>
        <fullName evidence="2">Pyrrolo-quinoline quinone repeat domain-containing protein</fullName>
    </recommendedName>
</protein>
<keyword evidence="1" id="KW-1133">Transmembrane helix</keyword>
<name>A0A3P1T7G8_9ACTN</name>
<feature type="transmembrane region" description="Helical" evidence="1">
    <location>
        <begin position="120"/>
        <end position="141"/>
    </location>
</feature>
<evidence type="ECO:0000259" key="2">
    <source>
        <dbReference type="Pfam" id="PF13360"/>
    </source>
</evidence>
<dbReference type="Gene3D" id="2.130.10.10">
    <property type="entry name" value="YVTN repeat-like/Quinoprotein amine dehydrogenase"/>
    <property type="match status" value="1"/>
</dbReference>
<dbReference type="InterPro" id="IPR002372">
    <property type="entry name" value="PQQ_rpt_dom"/>
</dbReference>
<feature type="transmembrane region" description="Helical" evidence="1">
    <location>
        <begin position="20"/>
        <end position="43"/>
    </location>
</feature>
<feature type="transmembrane region" description="Helical" evidence="1">
    <location>
        <begin position="161"/>
        <end position="181"/>
    </location>
</feature>
<sequence length="601" mass="64207">MMRDNVDGSSVVAARVPFVWPFLVGVIAMLWLCGVVCWGLAVVTRPGDGADLFGFWVPLGFLVLFAAGAVAVERFGGQSSLWPGLCCSLVAAFFLLLVVRSLLRDPPRGRRVDVDADPSVLWTVLVAGCIGVASLVLALLVVLRARGWAVVRVGQPRGRVVALLCGVLVAGLGTVGGAVLVRGELALTRAVTTTVPDSLPVMAPVLDVKQATGEVVWTHEWPEAQGNVELHAGVRGPIAADRDTVIGLDGATGEVLWRHELQKQKELKGLWKSYGEPRKLLVSLDGASTAFLICSEDMGRKNDREDEAALVVLDAVTGRQRFALNLPKPADRSGRCHPQVAMTDHVVVVDGIAHDLVTGEQLWSVAPEPGFVKGVNGASHLLVASDDDTTVLTEQEQEAWITACSSCTLGPQEIVSDQDPTAVLGKVSRVVTHRKHHDAPIMARGWLLEHDQATGANSWLNLDTRQRIPTGTIPQANYSDWKTDTLAVSAPDETPEEVAADSRWAFHVLDPWTGETGTVIDPGGSRSDGPLGVGAWAVVSSYHAPFEVQGPDGSVIGAPLVVPVPSGYEEDWYHIGSIRTPHGIATGFTWGLDSSVIVMHR</sequence>
<keyword evidence="1" id="KW-0812">Transmembrane</keyword>
<dbReference type="EMBL" id="RQZG01000006">
    <property type="protein sequence ID" value="RRD05372.1"/>
    <property type="molecule type" value="Genomic_DNA"/>
</dbReference>
<evidence type="ECO:0000256" key="1">
    <source>
        <dbReference type="SAM" id="Phobius"/>
    </source>
</evidence>
<feature type="transmembrane region" description="Helical" evidence="1">
    <location>
        <begin position="81"/>
        <end position="99"/>
    </location>
</feature>
<dbReference type="RefSeq" id="WP_124844122.1">
    <property type="nucleotide sequence ID" value="NZ_RQZG01000006.1"/>
</dbReference>
<evidence type="ECO:0000313" key="3">
    <source>
        <dbReference type="EMBL" id="RRD05372.1"/>
    </source>
</evidence>
<evidence type="ECO:0000313" key="4">
    <source>
        <dbReference type="Proteomes" id="UP000280819"/>
    </source>
</evidence>
<dbReference type="OrthoDB" id="3260608at2"/>
<dbReference type="SUPFAM" id="SSF50998">
    <property type="entry name" value="Quinoprotein alcohol dehydrogenase-like"/>
    <property type="match status" value="1"/>
</dbReference>